<feature type="transmembrane region" description="Helical" evidence="1">
    <location>
        <begin position="76"/>
        <end position="100"/>
    </location>
</feature>
<accession>A0A1Z5JC28</accession>
<proteinExistence type="predicted"/>
<evidence type="ECO:0008006" key="4">
    <source>
        <dbReference type="Google" id="ProtNLM"/>
    </source>
</evidence>
<gene>
    <name evidence="2" type="ORF">FisN_22Lh207</name>
</gene>
<feature type="transmembrane region" description="Helical" evidence="1">
    <location>
        <begin position="151"/>
        <end position="174"/>
    </location>
</feature>
<dbReference type="AlphaFoldDB" id="A0A1Z5JC28"/>
<protein>
    <recommendedName>
        <fullName evidence="4">Transmembrane protein</fullName>
    </recommendedName>
</protein>
<sequence length="337" mass="38755">MTWEAFDDDFLSLPANKSRRSVAETDVVDATESDTSHERSSTISCYGRLVTEFTKRPHFQTKDPATGRVLNISASFAPAATFAVVFWKLLFLTAIVGYIVYDWLVQGPQTPFYLAWPTHWTFLFAAVYAIGSLCNTLMMRTSADERVSSRIAFTWVCGELALHSVTLMAVVHCADAFVPHPGDHDGHDISHKTMSTLILSFLMIGDLFVIHRIPFRWLHWFFYILPIESLWVVWSVIYQLVLKLENPYNENPHQLFNHVDWKQEPIESTIYCVAVLVGVGFVIFGILWWISIYQLPCCSCFVGAGFCNWRDKRHYLDSFQSDERPPDAEEGFARWMR</sequence>
<keyword evidence="1" id="KW-0472">Membrane</keyword>
<feature type="transmembrane region" description="Helical" evidence="1">
    <location>
        <begin position="194"/>
        <end position="213"/>
    </location>
</feature>
<organism evidence="2 3">
    <name type="scientific">Fistulifera solaris</name>
    <name type="common">Oleaginous diatom</name>
    <dbReference type="NCBI Taxonomy" id="1519565"/>
    <lineage>
        <taxon>Eukaryota</taxon>
        <taxon>Sar</taxon>
        <taxon>Stramenopiles</taxon>
        <taxon>Ochrophyta</taxon>
        <taxon>Bacillariophyta</taxon>
        <taxon>Bacillariophyceae</taxon>
        <taxon>Bacillariophycidae</taxon>
        <taxon>Naviculales</taxon>
        <taxon>Naviculaceae</taxon>
        <taxon>Fistulifera</taxon>
    </lineage>
</organism>
<evidence type="ECO:0000313" key="2">
    <source>
        <dbReference type="EMBL" id="GAX11516.1"/>
    </source>
</evidence>
<feature type="transmembrane region" description="Helical" evidence="1">
    <location>
        <begin position="268"/>
        <end position="290"/>
    </location>
</feature>
<name>A0A1Z5JC28_FISSO</name>
<dbReference type="EMBL" id="BDSP01000041">
    <property type="protein sequence ID" value="GAX11516.1"/>
    <property type="molecule type" value="Genomic_DNA"/>
</dbReference>
<feature type="transmembrane region" description="Helical" evidence="1">
    <location>
        <begin position="220"/>
        <end position="241"/>
    </location>
</feature>
<keyword evidence="1" id="KW-1133">Transmembrane helix</keyword>
<keyword evidence="1" id="KW-0812">Transmembrane</keyword>
<dbReference type="Proteomes" id="UP000198406">
    <property type="component" value="Unassembled WGS sequence"/>
</dbReference>
<evidence type="ECO:0000313" key="3">
    <source>
        <dbReference type="Proteomes" id="UP000198406"/>
    </source>
</evidence>
<dbReference type="OrthoDB" id="47938at2759"/>
<evidence type="ECO:0000256" key="1">
    <source>
        <dbReference type="SAM" id="Phobius"/>
    </source>
</evidence>
<keyword evidence="3" id="KW-1185">Reference proteome</keyword>
<reference evidence="2 3" key="1">
    <citation type="journal article" date="2015" name="Plant Cell">
        <title>Oil accumulation by the oleaginous diatom Fistulifera solaris as revealed by the genome and transcriptome.</title>
        <authorList>
            <person name="Tanaka T."/>
            <person name="Maeda Y."/>
            <person name="Veluchamy A."/>
            <person name="Tanaka M."/>
            <person name="Abida H."/>
            <person name="Marechal E."/>
            <person name="Bowler C."/>
            <person name="Muto M."/>
            <person name="Sunaga Y."/>
            <person name="Tanaka M."/>
            <person name="Yoshino T."/>
            <person name="Taniguchi T."/>
            <person name="Fukuda Y."/>
            <person name="Nemoto M."/>
            <person name="Matsumoto M."/>
            <person name="Wong P.S."/>
            <person name="Aburatani S."/>
            <person name="Fujibuchi W."/>
        </authorList>
    </citation>
    <scope>NUCLEOTIDE SEQUENCE [LARGE SCALE GENOMIC DNA]</scope>
    <source>
        <strain evidence="2 3">JPCC DA0580</strain>
    </source>
</reference>
<comment type="caution">
    <text evidence="2">The sequence shown here is derived from an EMBL/GenBank/DDBJ whole genome shotgun (WGS) entry which is preliminary data.</text>
</comment>
<feature type="transmembrane region" description="Helical" evidence="1">
    <location>
        <begin position="120"/>
        <end position="139"/>
    </location>
</feature>
<dbReference type="InParanoid" id="A0A1Z5JC28"/>